<dbReference type="SUPFAM" id="SSF53098">
    <property type="entry name" value="Ribonuclease H-like"/>
    <property type="match status" value="1"/>
</dbReference>
<dbReference type="GO" id="GO:0004523">
    <property type="term" value="F:RNA-DNA hybrid ribonuclease activity"/>
    <property type="evidence" value="ECO:0007669"/>
    <property type="project" value="InterPro"/>
</dbReference>
<evidence type="ECO:0000313" key="3">
    <source>
        <dbReference type="Proteomes" id="UP000265520"/>
    </source>
</evidence>
<comment type="caution">
    <text evidence="2">The sequence shown here is derived from an EMBL/GenBank/DDBJ whole genome shotgun (WGS) entry which is preliminary data.</text>
</comment>
<name>A0A392S0Y1_9FABA</name>
<dbReference type="InterPro" id="IPR044730">
    <property type="entry name" value="RNase_H-like_dom_plant"/>
</dbReference>
<dbReference type="InterPro" id="IPR002156">
    <property type="entry name" value="RNaseH_domain"/>
</dbReference>
<dbReference type="Proteomes" id="UP000265520">
    <property type="component" value="Unassembled WGS sequence"/>
</dbReference>
<evidence type="ECO:0000313" key="2">
    <source>
        <dbReference type="EMBL" id="MCI41670.1"/>
    </source>
</evidence>
<accession>A0A392S0Y1</accession>
<keyword evidence="3" id="KW-1185">Reference proteome</keyword>
<dbReference type="PANTHER" id="PTHR47723">
    <property type="entry name" value="OS05G0353850 PROTEIN"/>
    <property type="match status" value="1"/>
</dbReference>
<dbReference type="CDD" id="cd06222">
    <property type="entry name" value="RNase_H_like"/>
    <property type="match status" value="1"/>
</dbReference>
<dbReference type="Gene3D" id="3.30.420.10">
    <property type="entry name" value="Ribonuclease H-like superfamily/Ribonuclease H"/>
    <property type="match status" value="1"/>
</dbReference>
<dbReference type="AlphaFoldDB" id="A0A392S0Y1"/>
<dbReference type="GO" id="GO:0003676">
    <property type="term" value="F:nucleic acid binding"/>
    <property type="evidence" value="ECO:0007669"/>
    <property type="project" value="InterPro"/>
</dbReference>
<sequence>ISGEACGLNEALNLIDRLQLHKVIIETDSLTLVQAVEANKSIRRSWGVVVQRCIDFLRRNPSSSVKWIRREQNCVAHQLARWAEVEQNRDWAYSVPDCIIPLIQKDLGFCNPL</sequence>
<organism evidence="2 3">
    <name type="scientific">Trifolium medium</name>
    <dbReference type="NCBI Taxonomy" id="97028"/>
    <lineage>
        <taxon>Eukaryota</taxon>
        <taxon>Viridiplantae</taxon>
        <taxon>Streptophyta</taxon>
        <taxon>Embryophyta</taxon>
        <taxon>Tracheophyta</taxon>
        <taxon>Spermatophyta</taxon>
        <taxon>Magnoliopsida</taxon>
        <taxon>eudicotyledons</taxon>
        <taxon>Gunneridae</taxon>
        <taxon>Pentapetalae</taxon>
        <taxon>rosids</taxon>
        <taxon>fabids</taxon>
        <taxon>Fabales</taxon>
        <taxon>Fabaceae</taxon>
        <taxon>Papilionoideae</taxon>
        <taxon>50 kb inversion clade</taxon>
        <taxon>NPAAA clade</taxon>
        <taxon>Hologalegina</taxon>
        <taxon>IRL clade</taxon>
        <taxon>Trifolieae</taxon>
        <taxon>Trifolium</taxon>
    </lineage>
</organism>
<dbReference type="Pfam" id="PF13456">
    <property type="entry name" value="RVT_3"/>
    <property type="match status" value="1"/>
</dbReference>
<feature type="non-terminal residue" evidence="2">
    <location>
        <position position="1"/>
    </location>
</feature>
<dbReference type="PANTHER" id="PTHR47723:SF19">
    <property type="entry name" value="POLYNUCLEOTIDYL TRANSFERASE, RIBONUCLEASE H-LIKE SUPERFAMILY PROTEIN"/>
    <property type="match status" value="1"/>
</dbReference>
<proteinExistence type="predicted"/>
<protein>
    <recommendedName>
        <fullName evidence="1">RNase H type-1 domain-containing protein</fullName>
    </recommendedName>
</protein>
<dbReference type="InterPro" id="IPR036397">
    <property type="entry name" value="RNaseH_sf"/>
</dbReference>
<dbReference type="EMBL" id="LXQA010294902">
    <property type="protein sequence ID" value="MCI41670.1"/>
    <property type="molecule type" value="Genomic_DNA"/>
</dbReference>
<dbReference type="InterPro" id="IPR012337">
    <property type="entry name" value="RNaseH-like_sf"/>
</dbReference>
<reference evidence="2 3" key="1">
    <citation type="journal article" date="2018" name="Front. Plant Sci.">
        <title>Red Clover (Trifolium pratense) and Zigzag Clover (T. medium) - A Picture of Genomic Similarities and Differences.</title>
        <authorList>
            <person name="Dluhosova J."/>
            <person name="Istvanek J."/>
            <person name="Nedelnik J."/>
            <person name="Repkova J."/>
        </authorList>
    </citation>
    <scope>NUCLEOTIDE SEQUENCE [LARGE SCALE GENOMIC DNA]</scope>
    <source>
        <strain evidence="3">cv. 10/8</strain>
        <tissue evidence="2">Leaf</tissue>
    </source>
</reference>
<feature type="domain" description="RNase H type-1" evidence="1">
    <location>
        <begin position="3"/>
        <end position="83"/>
    </location>
</feature>
<evidence type="ECO:0000259" key="1">
    <source>
        <dbReference type="Pfam" id="PF13456"/>
    </source>
</evidence>
<dbReference type="InterPro" id="IPR053151">
    <property type="entry name" value="RNase_H-like"/>
</dbReference>